<protein>
    <submittedName>
        <fullName evidence="1">Uncharacterized protein</fullName>
    </submittedName>
</protein>
<accession>A0A4R1HA53</accession>
<name>A0A4R1HA53_9GAMM</name>
<keyword evidence="2" id="KW-1185">Reference proteome</keyword>
<evidence type="ECO:0000313" key="2">
    <source>
        <dbReference type="Proteomes" id="UP000295707"/>
    </source>
</evidence>
<organism evidence="1 2">
    <name type="scientific">Thiogranum longum</name>
    <dbReference type="NCBI Taxonomy" id="1537524"/>
    <lineage>
        <taxon>Bacteria</taxon>
        <taxon>Pseudomonadati</taxon>
        <taxon>Pseudomonadota</taxon>
        <taxon>Gammaproteobacteria</taxon>
        <taxon>Chromatiales</taxon>
        <taxon>Ectothiorhodospiraceae</taxon>
        <taxon>Thiogranum</taxon>
    </lineage>
</organism>
<dbReference type="EMBL" id="SMFX01000001">
    <property type="protein sequence ID" value="TCK17035.1"/>
    <property type="molecule type" value="Genomic_DNA"/>
</dbReference>
<proteinExistence type="predicted"/>
<dbReference type="Proteomes" id="UP000295707">
    <property type="component" value="Unassembled WGS sequence"/>
</dbReference>
<sequence>MKPVGILWAQRGNLFESRTMLREIAALRSQ</sequence>
<evidence type="ECO:0000313" key="1">
    <source>
        <dbReference type="EMBL" id="TCK17035.1"/>
    </source>
</evidence>
<reference evidence="1 2" key="1">
    <citation type="submission" date="2019-03" db="EMBL/GenBank/DDBJ databases">
        <title>Genomic Encyclopedia of Type Strains, Phase IV (KMG-IV): sequencing the most valuable type-strain genomes for metagenomic binning, comparative biology and taxonomic classification.</title>
        <authorList>
            <person name="Goeker M."/>
        </authorList>
    </citation>
    <scope>NUCLEOTIDE SEQUENCE [LARGE SCALE GENOMIC DNA]</scope>
    <source>
        <strain evidence="1 2">DSM 19610</strain>
    </source>
</reference>
<dbReference type="AlphaFoldDB" id="A0A4R1HA53"/>
<gene>
    <name evidence="1" type="ORF">DFR30_0255</name>
</gene>
<comment type="caution">
    <text evidence="1">The sequence shown here is derived from an EMBL/GenBank/DDBJ whole genome shotgun (WGS) entry which is preliminary data.</text>
</comment>